<dbReference type="RefSeq" id="WP_143381198.1">
    <property type="nucleotide sequence ID" value="NZ_CP041637.1"/>
</dbReference>
<dbReference type="PROSITE" id="PS51257">
    <property type="entry name" value="PROKAR_LIPOPROTEIN"/>
    <property type="match status" value="1"/>
</dbReference>
<proteinExistence type="predicted"/>
<keyword evidence="1" id="KW-0812">Transmembrane</keyword>
<feature type="transmembrane region" description="Helical" evidence="1">
    <location>
        <begin position="123"/>
        <end position="145"/>
    </location>
</feature>
<feature type="transmembrane region" description="Helical" evidence="1">
    <location>
        <begin position="65"/>
        <end position="85"/>
    </location>
</feature>
<name>A0A516GS23_9FLAO</name>
<evidence type="ECO:0000256" key="1">
    <source>
        <dbReference type="SAM" id="Phobius"/>
    </source>
</evidence>
<evidence type="ECO:0000313" key="2">
    <source>
        <dbReference type="EMBL" id="QDO94313.1"/>
    </source>
</evidence>
<evidence type="ECO:0008006" key="4">
    <source>
        <dbReference type="Google" id="ProtNLM"/>
    </source>
</evidence>
<feature type="transmembrane region" description="Helical" evidence="1">
    <location>
        <begin position="91"/>
        <end position="111"/>
    </location>
</feature>
<organism evidence="2 3">
    <name type="scientific">Formosa sediminum</name>
    <dbReference type="NCBI Taxonomy" id="2594004"/>
    <lineage>
        <taxon>Bacteria</taxon>
        <taxon>Pseudomonadati</taxon>
        <taxon>Bacteroidota</taxon>
        <taxon>Flavobacteriia</taxon>
        <taxon>Flavobacteriales</taxon>
        <taxon>Flavobacteriaceae</taxon>
        <taxon>Formosa</taxon>
    </lineage>
</organism>
<feature type="transmembrane region" description="Helical" evidence="1">
    <location>
        <begin position="196"/>
        <end position="223"/>
    </location>
</feature>
<keyword evidence="1" id="KW-0472">Membrane</keyword>
<feature type="transmembrane region" description="Helical" evidence="1">
    <location>
        <begin position="320"/>
        <end position="344"/>
    </location>
</feature>
<gene>
    <name evidence="2" type="ORF">FNB79_10170</name>
</gene>
<feature type="transmembrane region" description="Helical" evidence="1">
    <location>
        <begin position="229"/>
        <end position="250"/>
    </location>
</feature>
<dbReference type="PANTHER" id="PTHR37422">
    <property type="entry name" value="TEICHURONIC ACID BIOSYNTHESIS PROTEIN TUAE"/>
    <property type="match status" value="1"/>
</dbReference>
<feature type="transmembrane region" description="Helical" evidence="1">
    <location>
        <begin position="374"/>
        <end position="391"/>
    </location>
</feature>
<feature type="transmembrane region" description="Helical" evidence="1">
    <location>
        <begin position="7"/>
        <end position="30"/>
    </location>
</feature>
<dbReference type="PANTHER" id="PTHR37422:SF17">
    <property type="entry name" value="O-ANTIGEN LIGASE"/>
    <property type="match status" value="1"/>
</dbReference>
<keyword evidence="1" id="KW-1133">Transmembrane helix</keyword>
<dbReference type="OrthoDB" id="1440140at2"/>
<dbReference type="InterPro" id="IPR051533">
    <property type="entry name" value="WaaL-like"/>
</dbReference>
<keyword evidence="3" id="KW-1185">Reference proteome</keyword>
<dbReference type="AlphaFoldDB" id="A0A516GS23"/>
<protein>
    <recommendedName>
        <fullName evidence="4">O-antigen ligase family protein</fullName>
    </recommendedName>
</protein>
<feature type="transmembrane region" description="Helical" evidence="1">
    <location>
        <begin position="351"/>
        <end position="368"/>
    </location>
</feature>
<accession>A0A516GS23</accession>
<dbReference type="Proteomes" id="UP000319209">
    <property type="component" value="Chromosome"/>
</dbReference>
<feature type="transmembrane region" description="Helical" evidence="1">
    <location>
        <begin position="36"/>
        <end position="53"/>
    </location>
</feature>
<dbReference type="KEGG" id="fop:FNB79_10170"/>
<sequence length="399" mass="45683">MKGKAIIICFIWPLICGCLNIQLLTAAFISIALSQFIAYINLVLILIGVFVVLKGSNGELSKTASLWFIFYALYYSFGLLASGITGFEDPGYSTIATIVPVIYFIGFYYFLRQEEYTKLFFKVITVCYMISAILTIFFFKINYSFDDLAIRPYPLDRAGGVYADANNAAMVNILAYILFQKFYIAKTKLQKAFKIFLTLVIVYSILLTLSTTGLFIFVIVSVITNYKFFRGFKVLLLGVLLVLFYAALFVREQFYSHLNLSVRQISKIDNIYNVLTFNTEKIDSSGRSELLQLLLEYVYKKPIMGNGVGFSTFIRGHNTYIGVWADAGIITFLFFLFLLVIYLVKSLKLNLTLMIFCLSMLVTMYIFMLTLQTVINQTHIIVLFVFIGYVIDRKRLIQY</sequence>
<reference evidence="2 3" key="1">
    <citation type="submission" date="2019-07" db="EMBL/GenBank/DDBJ databases">
        <title>Genome sequencing for Formosa sp. PS13.</title>
        <authorList>
            <person name="Park S.-J."/>
        </authorList>
    </citation>
    <scope>NUCLEOTIDE SEQUENCE [LARGE SCALE GENOMIC DNA]</scope>
    <source>
        <strain evidence="2 3">PS13</strain>
    </source>
</reference>
<evidence type="ECO:0000313" key="3">
    <source>
        <dbReference type="Proteomes" id="UP000319209"/>
    </source>
</evidence>
<dbReference type="EMBL" id="CP041637">
    <property type="protein sequence ID" value="QDO94313.1"/>
    <property type="molecule type" value="Genomic_DNA"/>
</dbReference>